<organism evidence="1 2">
    <name type="scientific">Kitasatospora paracochleata</name>
    <dbReference type="NCBI Taxonomy" id="58354"/>
    <lineage>
        <taxon>Bacteria</taxon>
        <taxon>Bacillati</taxon>
        <taxon>Actinomycetota</taxon>
        <taxon>Actinomycetes</taxon>
        <taxon>Kitasatosporales</taxon>
        <taxon>Streptomycetaceae</taxon>
        <taxon>Kitasatospora</taxon>
    </lineage>
</organism>
<accession>A0ABT1J9K2</accession>
<dbReference type="Proteomes" id="UP001206483">
    <property type="component" value="Unassembled WGS sequence"/>
</dbReference>
<reference evidence="1 2" key="1">
    <citation type="submission" date="2022-06" db="EMBL/GenBank/DDBJ databases">
        <title>Sequencing the genomes of 1000 actinobacteria strains.</title>
        <authorList>
            <person name="Klenk H.-P."/>
        </authorList>
    </citation>
    <scope>NUCLEOTIDE SEQUENCE [LARGE SCALE GENOMIC DNA]</scope>
    <source>
        <strain evidence="1 2">DSM 41656</strain>
    </source>
</reference>
<sequence length="148" mass="15562">MTMCDYFSATDDQAAIAVVERSGGPAEAGHDVVFLKNIDPVVAVAQLEAILTDCSYEEASRRPRSGQLLSSPESDTSLVFCLSDTLAEALAAAAPADLARAAESWSMTAELQHCQVDALAALGVLEALVSLAQRAGATGLRLYCQWSL</sequence>
<gene>
    <name evidence="1" type="ORF">FHR36_007334</name>
</gene>
<protein>
    <submittedName>
        <fullName evidence="1">Uncharacterized protein</fullName>
    </submittedName>
</protein>
<evidence type="ECO:0000313" key="1">
    <source>
        <dbReference type="EMBL" id="MCP2314135.1"/>
    </source>
</evidence>
<keyword evidence="2" id="KW-1185">Reference proteome</keyword>
<dbReference type="RefSeq" id="WP_253804473.1">
    <property type="nucleotide sequence ID" value="NZ_BAAAUB010000007.1"/>
</dbReference>
<proteinExistence type="predicted"/>
<evidence type="ECO:0000313" key="2">
    <source>
        <dbReference type="Proteomes" id="UP001206483"/>
    </source>
</evidence>
<comment type="caution">
    <text evidence="1">The sequence shown here is derived from an EMBL/GenBank/DDBJ whole genome shotgun (WGS) entry which is preliminary data.</text>
</comment>
<dbReference type="EMBL" id="JAMZDX010000008">
    <property type="protein sequence ID" value="MCP2314135.1"/>
    <property type="molecule type" value="Genomic_DNA"/>
</dbReference>
<name>A0ABT1J9K2_9ACTN</name>